<feature type="region of interest" description="Disordered" evidence="1">
    <location>
        <begin position="1"/>
        <end position="53"/>
    </location>
</feature>
<dbReference type="AlphaFoldDB" id="A0A9R1UA07"/>
<proteinExistence type="predicted"/>
<dbReference type="Gene3D" id="3.30.70.270">
    <property type="match status" value="1"/>
</dbReference>
<dbReference type="InterPro" id="IPR005312">
    <property type="entry name" value="DUF1759"/>
</dbReference>
<reference evidence="3" key="1">
    <citation type="submission" date="2025-08" db="UniProtKB">
        <authorList>
            <consortium name="RefSeq"/>
        </authorList>
    </citation>
    <scope>IDENTIFICATION</scope>
    <source>
        <strain evidence="3">USDA-PBARC FA_bdor</strain>
        <tissue evidence="3">Whole organism</tissue>
    </source>
</reference>
<dbReference type="Proteomes" id="UP000694866">
    <property type="component" value="Unplaced"/>
</dbReference>
<dbReference type="GO" id="GO:0071897">
    <property type="term" value="P:DNA biosynthetic process"/>
    <property type="evidence" value="ECO:0007669"/>
    <property type="project" value="UniProtKB-ARBA"/>
</dbReference>
<dbReference type="SUPFAM" id="SSF56672">
    <property type="entry name" value="DNA/RNA polymerases"/>
    <property type="match status" value="1"/>
</dbReference>
<dbReference type="InterPro" id="IPR043502">
    <property type="entry name" value="DNA/RNA_pol_sf"/>
</dbReference>
<dbReference type="GeneID" id="105272345"/>
<feature type="compositionally biased region" description="Basic and acidic residues" evidence="1">
    <location>
        <begin position="29"/>
        <end position="39"/>
    </location>
</feature>
<accession>A0A9R1UA07</accession>
<evidence type="ECO:0000313" key="2">
    <source>
        <dbReference type="Proteomes" id="UP000694866"/>
    </source>
</evidence>
<dbReference type="KEGG" id="fas:105272345"/>
<dbReference type="PANTHER" id="PTHR47331">
    <property type="entry name" value="PHD-TYPE DOMAIN-CONTAINING PROTEIN"/>
    <property type="match status" value="1"/>
</dbReference>
<organism evidence="2 3">
    <name type="scientific">Fopius arisanus</name>
    <dbReference type="NCBI Taxonomy" id="64838"/>
    <lineage>
        <taxon>Eukaryota</taxon>
        <taxon>Metazoa</taxon>
        <taxon>Ecdysozoa</taxon>
        <taxon>Arthropoda</taxon>
        <taxon>Hexapoda</taxon>
        <taxon>Insecta</taxon>
        <taxon>Pterygota</taxon>
        <taxon>Neoptera</taxon>
        <taxon>Endopterygota</taxon>
        <taxon>Hymenoptera</taxon>
        <taxon>Apocrita</taxon>
        <taxon>Ichneumonoidea</taxon>
        <taxon>Braconidae</taxon>
        <taxon>Opiinae</taxon>
        <taxon>Fopius</taxon>
    </lineage>
</organism>
<dbReference type="PANTHER" id="PTHR47331:SF5">
    <property type="entry name" value="RIBONUCLEASE H"/>
    <property type="match status" value="1"/>
</dbReference>
<feature type="region of interest" description="Disordered" evidence="1">
    <location>
        <begin position="342"/>
        <end position="389"/>
    </location>
</feature>
<gene>
    <name evidence="3" type="primary">LOC105272345</name>
</gene>
<dbReference type="Gene3D" id="3.10.10.10">
    <property type="entry name" value="HIV Type 1 Reverse Transcriptase, subunit A, domain 1"/>
    <property type="match status" value="1"/>
</dbReference>
<protein>
    <recommendedName>
        <fullName evidence="4">Peptidase aspartic putative domain-containing protein</fullName>
    </recommendedName>
</protein>
<dbReference type="OrthoDB" id="7700578at2759"/>
<name>A0A9R1UA07_9HYME</name>
<evidence type="ECO:0000313" key="3">
    <source>
        <dbReference type="RefSeq" id="XP_011312743.1"/>
    </source>
</evidence>
<keyword evidence="2" id="KW-1185">Reference proteome</keyword>
<dbReference type="InterPro" id="IPR043128">
    <property type="entry name" value="Rev_trsase/Diguanyl_cyclase"/>
</dbReference>
<dbReference type="RefSeq" id="XP_011312743.1">
    <property type="nucleotide sequence ID" value="XM_011314441.1"/>
</dbReference>
<sequence>MEEHGDEIATQINEPNVEVNDVPPIIVHAPEKQEEREEWANAVEDPPLPDLNKIKTRMSEIPDPQPTPSHSTALSPGTLNQLEFLEDKVTEFNSIYEEMKHIKASDTSIEELNGQEMYIKEAWVDFADRSQTIIGSLPSEHIYMKGKLKGQLAVHERKSTERPTTTQLKRIDLPTFRGKFSQWKEFSDLFQNLVGRRPDTSPAEKLVRLKEALQGPPAELISSFTATDANYEKAWDKLQRHFENPRLIAGHLFNRVLNLPTMAKGDAKAMITNAHIARETVDQLINTAAIQKEELGEQFVFHLLKRSMEADTRTTWEQKLGASTNFVPLQELVNFLESTARGMTPDDQQESPKRKTKPTPQGKPTQRARVYDVAETSAPQRDDTQQPRPADCCAYCRDRHFIGKCPGFQNLPPRKRLAYITGMRLCFNCFGTLTEAKCKCSKACFKCEQRHHTMLHLDQERSKSSTSSNHVPEAPGTREESGTFNITSTINVSEKSTDRETSTTINSEDNKLSYNSTDHRLVLLATAKARAFSNGGFYTIARILIDQGSELSFIAESLQLQLADETDSTPGPINIIIGDKIKKSNDNKLVGQLMKFGWILSGPLCNANCSTKTSYSAARGSSNEQLTELLQKFWVQEEPPTPTNANNELTPDERKCEEHFQRTHQRDTTGRYIVRLPLRTSTKALGESRSMALRQLHSVKRRLNANPDYSKVYNDFINEYEALDHMRRTHDTSEPSTTYYLPHHGVLRVDALTTKLRVVFNGSNKTTSGISLNDILHAGGKLQVDAMDVLTWLRRHRIVIGTDIVKMFRQINVHKDDWDLQRILWIDENQRLVTFQLTTVTYGQKYSPWLSLKVLQQLVNDEGQRFPAAVPPLTKGRYVDDIYGGADSEEETKEMITQLQQICHTGGFPLQKWTSNHPEMLEQLNLSTGTAGPVQFEETIIKTLGLCWHPSTDSFHYKAKTFNSTNFTKRTLLSEIA</sequence>
<feature type="region of interest" description="Disordered" evidence="1">
    <location>
        <begin position="458"/>
        <end position="482"/>
    </location>
</feature>
<evidence type="ECO:0008006" key="4">
    <source>
        <dbReference type="Google" id="ProtNLM"/>
    </source>
</evidence>
<evidence type="ECO:0000256" key="1">
    <source>
        <dbReference type="SAM" id="MobiDB-lite"/>
    </source>
</evidence>
<dbReference type="Pfam" id="PF03564">
    <property type="entry name" value="DUF1759"/>
    <property type="match status" value="1"/>
</dbReference>